<name>A0A7R7DJ27_9ACTN</name>
<protein>
    <submittedName>
        <fullName evidence="1">Uncharacterized protein</fullName>
    </submittedName>
</protein>
<dbReference type="EMBL" id="AP023355">
    <property type="protein sequence ID" value="BCJ32594.1"/>
    <property type="molecule type" value="Genomic_DNA"/>
</dbReference>
<organism evidence="1 2">
    <name type="scientific">Actinocatenispora thailandica</name>
    <dbReference type="NCBI Taxonomy" id="227318"/>
    <lineage>
        <taxon>Bacteria</taxon>
        <taxon>Bacillati</taxon>
        <taxon>Actinomycetota</taxon>
        <taxon>Actinomycetes</taxon>
        <taxon>Micromonosporales</taxon>
        <taxon>Micromonosporaceae</taxon>
        <taxon>Actinocatenispora</taxon>
    </lineage>
</organism>
<proteinExistence type="predicted"/>
<reference evidence="1 2" key="1">
    <citation type="submission" date="2020-08" db="EMBL/GenBank/DDBJ databases">
        <title>Whole genome shotgun sequence of Actinocatenispora thailandica NBRC 105041.</title>
        <authorList>
            <person name="Komaki H."/>
            <person name="Tamura T."/>
        </authorList>
    </citation>
    <scope>NUCLEOTIDE SEQUENCE [LARGE SCALE GENOMIC DNA]</scope>
    <source>
        <strain evidence="1 2">NBRC 105041</strain>
    </source>
</reference>
<accession>A0A7R7DJ27</accession>
<dbReference type="Proteomes" id="UP000611640">
    <property type="component" value="Chromosome"/>
</dbReference>
<keyword evidence="2" id="KW-1185">Reference proteome</keyword>
<evidence type="ECO:0000313" key="1">
    <source>
        <dbReference type="EMBL" id="BCJ32594.1"/>
    </source>
</evidence>
<dbReference type="AlphaFoldDB" id="A0A7R7DJ27"/>
<sequence length="62" mass="7130">MEPALTLVLSFLRWWHDGTASATFRGPDGRCGTDLRYDRCGKTFAQAYDRTPARGSRDRYCR</sequence>
<gene>
    <name evidence="1" type="ORF">Athai_00970</name>
</gene>
<evidence type="ECO:0000313" key="2">
    <source>
        <dbReference type="Proteomes" id="UP000611640"/>
    </source>
</evidence>
<dbReference type="KEGG" id="atl:Athai_00970"/>